<sequence length="287" mass="32829">MQEEHKNTPKLGTIRKIRNAASTPDVARNLSDTLPTLHFVSRATSRSRVTLMPSDIAQLQKVPRKKIAIDKQPIVPSQIMLDTQKKMDSEELELGLLYDEYLQTLMMDLVMKKKILEKKRLMVMQIAALAQEIDQDTQKLIKIKTRERDIINLSLAQKEADVQLIAVTKYTEDETFKIVKNMLSKLYFLLEPLDVLQCNGIILPETQTEWKETQEILNKCSNVLKSTVNLIGSKGEMYCAVNAELKNFTETYDKIQNLQKKLEEALCNLQVLMLKNASLSLACDDSR</sequence>
<dbReference type="KEGG" id="mzt:108730269"/>
<gene>
    <name evidence="2" type="ORF">ALC60_13989</name>
</gene>
<dbReference type="OrthoDB" id="7675507at2759"/>
<feature type="coiled-coil region" evidence="1">
    <location>
        <begin position="245"/>
        <end position="275"/>
    </location>
</feature>
<reference evidence="2 3" key="1">
    <citation type="submission" date="2015-09" db="EMBL/GenBank/DDBJ databases">
        <title>Trachymyrmex zeteki WGS genome.</title>
        <authorList>
            <person name="Nygaard S."/>
            <person name="Hu H."/>
            <person name="Boomsma J."/>
            <person name="Zhang G."/>
        </authorList>
    </citation>
    <scope>NUCLEOTIDE SEQUENCE [LARGE SCALE GENOMIC DNA]</scope>
    <source>
        <strain evidence="2">Tzet28-1</strain>
        <tissue evidence="2">Whole body</tissue>
    </source>
</reference>
<name>A0A151WGM8_9HYME</name>
<dbReference type="Proteomes" id="UP000075809">
    <property type="component" value="Unassembled WGS sequence"/>
</dbReference>
<accession>A0A151WGM8</accession>
<dbReference type="AlphaFoldDB" id="A0A151WGM8"/>
<protein>
    <submittedName>
        <fullName evidence="2">Uncharacterized protein</fullName>
    </submittedName>
</protein>
<dbReference type="EMBL" id="KQ983159">
    <property type="protein sequence ID" value="KYQ46996.1"/>
    <property type="molecule type" value="Genomic_DNA"/>
</dbReference>
<keyword evidence="3" id="KW-1185">Reference proteome</keyword>
<organism evidence="2 3">
    <name type="scientific">Mycetomoellerius zeteki</name>
    <dbReference type="NCBI Taxonomy" id="64791"/>
    <lineage>
        <taxon>Eukaryota</taxon>
        <taxon>Metazoa</taxon>
        <taxon>Ecdysozoa</taxon>
        <taxon>Arthropoda</taxon>
        <taxon>Hexapoda</taxon>
        <taxon>Insecta</taxon>
        <taxon>Pterygota</taxon>
        <taxon>Neoptera</taxon>
        <taxon>Endopterygota</taxon>
        <taxon>Hymenoptera</taxon>
        <taxon>Apocrita</taxon>
        <taxon>Aculeata</taxon>
        <taxon>Formicoidea</taxon>
        <taxon>Formicidae</taxon>
        <taxon>Myrmicinae</taxon>
        <taxon>Mycetomoellerius</taxon>
    </lineage>
</organism>
<evidence type="ECO:0000313" key="2">
    <source>
        <dbReference type="EMBL" id="KYQ46996.1"/>
    </source>
</evidence>
<proteinExistence type="predicted"/>
<evidence type="ECO:0000313" key="3">
    <source>
        <dbReference type="Proteomes" id="UP000075809"/>
    </source>
</evidence>
<keyword evidence="1" id="KW-0175">Coiled coil</keyword>
<evidence type="ECO:0000256" key="1">
    <source>
        <dbReference type="SAM" id="Coils"/>
    </source>
</evidence>